<organism evidence="2 3">
    <name type="scientific">Rhizoctonia solani</name>
    <dbReference type="NCBI Taxonomy" id="456999"/>
    <lineage>
        <taxon>Eukaryota</taxon>
        <taxon>Fungi</taxon>
        <taxon>Dikarya</taxon>
        <taxon>Basidiomycota</taxon>
        <taxon>Agaricomycotina</taxon>
        <taxon>Agaricomycetes</taxon>
        <taxon>Cantharellales</taxon>
        <taxon>Ceratobasidiaceae</taxon>
        <taxon>Rhizoctonia</taxon>
    </lineage>
</organism>
<comment type="caution">
    <text evidence="2">The sequence shown here is derived from an EMBL/GenBank/DDBJ whole genome shotgun (WGS) entry which is preliminary data.</text>
</comment>
<sequence length="78" mass="8905">MLSRLTQAKEKIRSKKHGHSQKGENAARLQDYKQPAERATRPSRKELSNKNLPTSMVHVRFSQDNYELPAALVRFGDG</sequence>
<dbReference type="Proteomes" id="UP000663850">
    <property type="component" value="Unassembled WGS sequence"/>
</dbReference>
<feature type="region of interest" description="Disordered" evidence="1">
    <location>
        <begin position="1"/>
        <end position="52"/>
    </location>
</feature>
<accession>A0A8H3H777</accession>
<feature type="non-terminal residue" evidence="2">
    <location>
        <position position="1"/>
    </location>
</feature>
<evidence type="ECO:0000313" key="3">
    <source>
        <dbReference type="Proteomes" id="UP000663850"/>
    </source>
</evidence>
<name>A0A8H3H777_9AGAM</name>
<reference evidence="2" key="1">
    <citation type="submission" date="2021-01" db="EMBL/GenBank/DDBJ databases">
        <authorList>
            <person name="Kaushik A."/>
        </authorList>
    </citation>
    <scope>NUCLEOTIDE SEQUENCE</scope>
    <source>
        <strain evidence="2">Type strain: AG8-Rh-89/</strain>
    </source>
</reference>
<dbReference type="EMBL" id="CAJMWZ010005247">
    <property type="protein sequence ID" value="CAE6502700.1"/>
    <property type="molecule type" value="Genomic_DNA"/>
</dbReference>
<evidence type="ECO:0000256" key="1">
    <source>
        <dbReference type="SAM" id="MobiDB-lite"/>
    </source>
</evidence>
<evidence type="ECO:0000313" key="2">
    <source>
        <dbReference type="EMBL" id="CAE6502700.1"/>
    </source>
</evidence>
<gene>
    <name evidence="2" type="ORF">RDB_LOCUS96898</name>
</gene>
<protein>
    <submittedName>
        <fullName evidence="2">Uncharacterized protein</fullName>
    </submittedName>
</protein>
<dbReference type="AlphaFoldDB" id="A0A8H3H777"/>
<proteinExistence type="predicted"/>
<feature type="compositionally biased region" description="Basic and acidic residues" evidence="1">
    <location>
        <begin position="30"/>
        <end position="48"/>
    </location>
</feature>